<evidence type="ECO:0000313" key="8">
    <source>
        <dbReference type="Proteomes" id="UP000654918"/>
    </source>
</evidence>
<keyword evidence="3" id="KW-0949">S-adenosyl-L-methionine</keyword>
<feature type="active site" description="Proton acceptor" evidence="4">
    <location>
        <position position="302"/>
    </location>
</feature>
<dbReference type="SUPFAM" id="SSF46785">
    <property type="entry name" value="Winged helix' DNA-binding domain"/>
    <property type="match status" value="1"/>
</dbReference>
<dbReference type="GO" id="GO:0032259">
    <property type="term" value="P:methylation"/>
    <property type="evidence" value="ECO:0007669"/>
    <property type="project" value="UniProtKB-KW"/>
</dbReference>
<keyword evidence="2 7" id="KW-0808">Transferase</keyword>
<dbReference type="InterPro" id="IPR036388">
    <property type="entry name" value="WH-like_DNA-bd_sf"/>
</dbReference>
<dbReference type="GO" id="GO:0046983">
    <property type="term" value="F:protein dimerization activity"/>
    <property type="evidence" value="ECO:0007669"/>
    <property type="project" value="InterPro"/>
</dbReference>
<reference evidence="7" key="1">
    <citation type="journal article" date="2020" name="Phytopathology">
        <title>Genome Sequence Resources of Colletotrichum truncatum, C. plurivorum, C. musicola, and C. sojae: Four Species Pathogenic to Soybean (Glycine max).</title>
        <authorList>
            <person name="Rogerio F."/>
            <person name="Boufleur T.R."/>
            <person name="Ciampi-Guillardi M."/>
            <person name="Sukno S.A."/>
            <person name="Thon M.R."/>
            <person name="Massola Junior N.S."/>
            <person name="Baroncelli R."/>
        </authorList>
    </citation>
    <scope>NUCLEOTIDE SEQUENCE</scope>
    <source>
        <strain evidence="7">LFN00145</strain>
    </source>
</reference>
<evidence type="ECO:0000259" key="6">
    <source>
        <dbReference type="Pfam" id="PF08100"/>
    </source>
</evidence>
<organism evidence="7 8">
    <name type="scientific">Colletotrichum plurivorum</name>
    <dbReference type="NCBI Taxonomy" id="2175906"/>
    <lineage>
        <taxon>Eukaryota</taxon>
        <taxon>Fungi</taxon>
        <taxon>Dikarya</taxon>
        <taxon>Ascomycota</taxon>
        <taxon>Pezizomycotina</taxon>
        <taxon>Sordariomycetes</taxon>
        <taxon>Hypocreomycetidae</taxon>
        <taxon>Glomerellales</taxon>
        <taxon>Glomerellaceae</taxon>
        <taxon>Colletotrichum</taxon>
        <taxon>Colletotrichum orchidearum species complex</taxon>
    </lineage>
</organism>
<dbReference type="Pfam" id="PF08100">
    <property type="entry name" value="Dimerisation"/>
    <property type="match status" value="1"/>
</dbReference>
<proteinExistence type="predicted"/>
<accession>A0A8H6JQB6</accession>
<dbReference type="GO" id="GO:0008171">
    <property type="term" value="F:O-methyltransferase activity"/>
    <property type="evidence" value="ECO:0007669"/>
    <property type="project" value="InterPro"/>
</dbReference>
<dbReference type="InterPro" id="IPR012967">
    <property type="entry name" value="COMT_dimerisation"/>
</dbReference>
<feature type="domain" description="O-methyltransferase dimerisation" evidence="6">
    <location>
        <begin position="62"/>
        <end position="126"/>
    </location>
</feature>
<dbReference type="InterPro" id="IPR029063">
    <property type="entry name" value="SAM-dependent_MTases_sf"/>
</dbReference>
<dbReference type="Gene3D" id="3.40.50.150">
    <property type="entry name" value="Vaccinia Virus protein VP39"/>
    <property type="match status" value="1"/>
</dbReference>
<dbReference type="PANTHER" id="PTHR43712">
    <property type="entry name" value="PUTATIVE (AFU_ORTHOLOGUE AFUA_4G14580)-RELATED"/>
    <property type="match status" value="1"/>
</dbReference>
<dbReference type="PANTHER" id="PTHR43712:SF17">
    <property type="entry name" value="O-METHYLTRANSFERASE"/>
    <property type="match status" value="1"/>
</dbReference>
<evidence type="ECO:0000256" key="1">
    <source>
        <dbReference type="ARBA" id="ARBA00022603"/>
    </source>
</evidence>
<dbReference type="InterPro" id="IPR001077">
    <property type="entry name" value="COMT_C"/>
</dbReference>
<name>A0A8H6JQB6_9PEZI</name>
<dbReference type="PIRSF" id="PIRSF005739">
    <property type="entry name" value="O-mtase"/>
    <property type="match status" value="1"/>
</dbReference>
<dbReference type="InterPro" id="IPR036390">
    <property type="entry name" value="WH_DNA-bd_sf"/>
</dbReference>
<feature type="domain" description="O-methyltransferase C-terminal" evidence="5">
    <location>
        <begin position="172"/>
        <end position="374"/>
    </location>
</feature>
<dbReference type="AlphaFoldDB" id="A0A8H6JQB6"/>
<sequence>MSSGRQHQDPVDVFLDAAQRLAQSHDTISEYDRAKVLLKLYELTARVESPWETFMRPANATSLKVLIDLDLFRKWCDSGKGPMTTAELASLTSGRCEPQLLHRLLRLLAANHLLEMTQDGKFRPTKFCIQLADIDYGRTVQFYHDYTIRMFSQMPAFLTQNGYENPRNNRKTVFDSTFQWEGGLFKYLQAHAGQSEVFNSSQKTSSSSQTRWTSIFPSEKLLDSDPDLPLLVDVGGSIGHDLQAFHAKHPGHGPRLYLEDIPSVIADEKGSAARGFNKLAYNFFTPQPIKHARAYYMHHILHDWPDKRACKILEMQASAMKPGYSKLLIHDHVMSDNRPVHPHAAAFDMAMMVFGAAQERTEKEWRNLIASAGLKVVKIWRLPSAVESVIEVELPLGESKI</sequence>
<evidence type="ECO:0000256" key="2">
    <source>
        <dbReference type="ARBA" id="ARBA00022679"/>
    </source>
</evidence>
<dbReference type="Proteomes" id="UP000654918">
    <property type="component" value="Unassembled WGS sequence"/>
</dbReference>
<evidence type="ECO:0000256" key="3">
    <source>
        <dbReference type="ARBA" id="ARBA00022691"/>
    </source>
</evidence>
<gene>
    <name evidence="7" type="ORF">CPLU01_13758</name>
</gene>
<evidence type="ECO:0000259" key="5">
    <source>
        <dbReference type="Pfam" id="PF00891"/>
    </source>
</evidence>
<evidence type="ECO:0000256" key="4">
    <source>
        <dbReference type="PIRSR" id="PIRSR005739-1"/>
    </source>
</evidence>
<dbReference type="PROSITE" id="PS51683">
    <property type="entry name" value="SAM_OMT_II"/>
    <property type="match status" value="1"/>
</dbReference>
<evidence type="ECO:0000313" key="7">
    <source>
        <dbReference type="EMBL" id="KAF6816776.1"/>
    </source>
</evidence>
<dbReference type="InterPro" id="IPR016461">
    <property type="entry name" value="COMT-like"/>
</dbReference>
<dbReference type="SUPFAM" id="SSF53335">
    <property type="entry name" value="S-adenosyl-L-methionine-dependent methyltransferases"/>
    <property type="match status" value="1"/>
</dbReference>
<dbReference type="EMBL" id="WIGO01000329">
    <property type="protein sequence ID" value="KAF6816776.1"/>
    <property type="molecule type" value="Genomic_DNA"/>
</dbReference>
<dbReference type="Pfam" id="PF00891">
    <property type="entry name" value="Methyltransf_2"/>
    <property type="match status" value="1"/>
</dbReference>
<keyword evidence="1 7" id="KW-0489">Methyltransferase</keyword>
<comment type="caution">
    <text evidence="7">The sequence shown here is derived from an EMBL/GenBank/DDBJ whole genome shotgun (WGS) entry which is preliminary data.</text>
</comment>
<dbReference type="Gene3D" id="1.10.10.10">
    <property type="entry name" value="Winged helix-like DNA-binding domain superfamily/Winged helix DNA-binding domain"/>
    <property type="match status" value="1"/>
</dbReference>
<keyword evidence="8" id="KW-1185">Reference proteome</keyword>
<protein>
    <submittedName>
        <fullName evidence="7">O-methyltransferase</fullName>
    </submittedName>
</protein>